<comment type="caution">
    <text evidence="2">The sequence shown here is derived from an EMBL/GenBank/DDBJ whole genome shotgun (WGS) entry which is preliminary data.</text>
</comment>
<reference evidence="2 3" key="1">
    <citation type="submission" date="2013-10" db="EMBL/GenBank/DDBJ databases">
        <title>The Genome Sequence of Acinetobacter nectaris CIP 110549.</title>
        <authorList>
            <consortium name="The Broad Institute Genomics Platform"/>
            <consortium name="The Broad Institute Genome Sequencing Center for Infectious Disease"/>
            <person name="Cerqueira G."/>
            <person name="Feldgarden M."/>
            <person name="Courvalin P."/>
            <person name="Grillot-Courvalin C."/>
            <person name="Clermont D."/>
            <person name="Rocha E."/>
            <person name="Yoon E.-J."/>
            <person name="Nemec A."/>
            <person name="Young S.K."/>
            <person name="Zeng Q."/>
            <person name="Gargeya S."/>
            <person name="Fitzgerald M."/>
            <person name="Abouelleil A."/>
            <person name="Alvarado L."/>
            <person name="Berlin A.M."/>
            <person name="Chapman S.B."/>
            <person name="Gainer-Dewar J."/>
            <person name="Goldberg J."/>
            <person name="Gnerre S."/>
            <person name="Griggs A."/>
            <person name="Gujja S."/>
            <person name="Hansen M."/>
            <person name="Howarth C."/>
            <person name="Imamovic A."/>
            <person name="Ireland A."/>
            <person name="Larimer J."/>
            <person name="McCowan C."/>
            <person name="Murphy C."/>
            <person name="Pearson M."/>
            <person name="Poon T.W."/>
            <person name="Priest M."/>
            <person name="Roberts A."/>
            <person name="Saif S."/>
            <person name="Shea T."/>
            <person name="Sykes S."/>
            <person name="Wortman J."/>
            <person name="Nusbaum C."/>
            <person name="Birren B."/>
        </authorList>
    </citation>
    <scope>NUCLEOTIDE SEQUENCE [LARGE SCALE GENOMIC DNA]</scope>
    <source>
        <strain evidence="2 3">CIP 110549</strain>
    </source>
</reference>
<evidence type="ECO:0000313" key="3">
    <source>
        <dbReference type="Proteomes" id="UP000023785"/>
    </source>
</evidence>
<keyword evidence="3" id="KW-1185">Reference proteome</keyword>
<protein>
    <submittedName>
        <fullName evidence="2">Uncharacterized protein</fullName>
    </submittedName>
</protein>
<evidence type="ECO:0000313" key="2">
    <source>
        <dbReference type="EMBL" id="ESK40542.1"/>
    </source>
</evidence>
<dbReference type="RefSeq" id="WP_023272575.1">
    <property type="nucleotide sequence ID" value="NZ_KI530712.1"/>
</dbReference>
<keyword evidence="1" id="KW-0472">Membrane</keyword>
<proteinExistence type="predicted"/>
<dbReference type="PATRIC" id="fig|1392540.3.peg.965"/>
<organism evidence="2 3">
    <name type="scientific">Acinetobacter nectaris CIP 110549</name>
    <dbReference type="NCBI Taxonomy" id="1392540"/>
    <lineage>
        <taxon>Bacteria</taxon>
        <taxon>Pseudomonadati</taxon>
        <taxon>Pseudomonadota</taxon>
        <taxon>Gammaproteobacteria</taxon>
        <taxon>Moraxellales</taxon>
        <taxon>Moraxellaceae</taxon>
        <taxon>Acinetobacter</taxon>
    </lineage>
</organism>
<dbReference type="eggNOG" id="ENOG5031S3J">
    <property type="taxonomic scope" value="Bacteria"/>
</dbReference>
<name>V2TSD5_9GAMM</name>
<sequence length="49" mass="5568">MKEDVSRKPPQYADSKISKKAFNRMIFWFALYALLFCVGVIIAVGADMP</sequence>
<dbReference type="EMBL" id="AYER01000003">
    <property type="protein sequence ID" value="ESK40542.1"/>
    <property type="molecule type" value="Genomic_DNA"/>
</dbReference>
<keyword evidence="1" id="KW-0812">Transmembrane</keyword>
<dbReference type="HOGENOM" id="CLU_3131264_0_0_6"/>
<accession>V2TSD5</accession>
<evidence type="ECO:0000256" key="1">
    <source>
        <dbReference type="SAM" id="Phobius"/>
    </source>
</evidence>
<dbReference type="AlphaFoldDB" id="V2TSD5"/>
<feature type="transmembrane region" description="Helical" evidence="1">
    <location>
        <begin position="25"/>
        <end position="46"/>
    </location>
</feature>
<dbReference type="Proteomes" id="UP000023785">
    <property type="component" value="Unassembled WGS sequence"/>
</dbReference>
<keyword evidence="1" id="KW-1133">Transmembrane helix</keyword>
<gene>
    <name evidence="2" type="ORF">P256_00996</name>
</gene>